<proteinExistence type="predicted"/>
<dbReference type="EMBL" id="CP126981">
    <property type="protein sequence ID" value="WIM89758.1"/>
    <property type="molecule type" value="Genomic_DNA"/>
</dbReference>
<dbReference type="InterPro" id="IPR048000">
    <property type="entry name" value="TnsA-like"/>
</dbReference>
<evidence type="ECO:0000313" key="2">
    <source>
        <dbReference type="Proteomes" id="UP001236585"/>
    </source>
</evidence>
<sequence length="245" mass="27012">MAALVANALFDKATAFVRGPDGVLEVDPSCLTETLLSAASPWRTFRSYKGKMHYSGSYYSITDGGAIIYESRLELARAMLADFSPEVRRICAQPCSLRTRVDGRLTRHTPDFIFFGTKGLTLCVVKPASLLDEPKIAATIAWVRGIAEDTGWGFEVFSEPDPVVLGNVRFFAGYRRPGGIRPLLLTELRSRKLAGRTFGGAVRAVDAPPPCARAALLHLLWRQELRIDLRRPLRYSTVLLAGARS</sequence>
<reference evidence="1 2" key="1">
    <citation type="journal article" date="2023" name="Microbiol. Resour. Announc.">
        <title>Complete Genome Sequence of Mycobacterium wuenschmanii, a novel Nontuberculous Mycobacterium Isolated from a captive population of Amazon Milk Frogs.</title>
        <authorList>
            <person name="Hicks J."/>
            <person name="Zeineldin M."/>
            <person name="Ward H."/>
            <person name="Wuenschmann A."/>
            <person name="Camp P."/>
            <person name="Farrell D."/>
            <person name="Lehman K."/>
            <person name="Thacker T."/>
            <person name="Cuthbert E."/>
        </authorList>
    </citation>
    <scope>NUCLEOTIDE SEQUENCE [LARGE SCALE GENOMIC DNA]</scope>
    <source>
        <strain evidence="1 2">Wuenschmanii</strain>
    </source>
</reference>
<dbReference type="NCBIfam" id="NF033179">
    <property type="entry name" value="TnsA_like_Actin"/>
    <property type="match status" value="1"/>
</dbReference>
<protein>
    <submittedName>
        <fullName evidence="1">TnsA-like heteromeric transposase endonuclease subunit</fullName>
    </submittedName>
</protein>
<keyword evidence="2" id="KW-1185">Reference proteome</keyword>
<accession>A0ABY8W1N5</accession>
<dbReference type="RefSeq" id="WP_285190496.1">
    <property type="nucleotide sequence ID" value="NZ_CP126981.1"/>
</dbReference>
<gene>
    <name evidence="1" type="ORF">PT015_10200</name>
</gene>
<dbReference type="Proteomes" id="UP001236585">
    <property type="component" value="Chromosome"/>
</dbReference>
<organism evidence="1 2">
    <name type="scientific">Candidatus Mycobacterium wuenschmannii</name>
    <dbReference type="NCBI Taxonomy" id="3027808"/>
    <lineage>
        <taxon>Bacteria</taxon>
        <taxon>Bacillati</taxon>
        <taxon>Actinomycetota</taxon>
        <taxon>Actinomycetes</taxon>
        <taxon>Mycobacteriales</taxon>
        <taxon>Mycobacteriaceae</taxon>
        <taxon>Mycobacterium</taxon>
    </lineage>
</organism>
<evidence type="ECO:0000313" key="1">
    <source>
        <dbReference type="EMBL" id="WIM89758.1"/>
    </source>
</evidence>
<name>A0ABY8W1N5_9MYCO</name>